<evidence type="ECO:0000313" key="2">
    <source>
        <dbReference type="Proteomes" id="UP001059607"/>
    </source>
</evidence>
<dbReference type="Proteomes" id="UP001059607">
    <property type="component" value="Chromosome"/>
</dbReference>
<protein>
    <submittedName>
        <fullName evidence="1">Ester cyclase</fullName>
    </submittedName>
</protein>
<accession>A0ABY5ESA4</accession>
<dbReference type="SUPFAM" id="SSF54427">
    <property type="entry name" value="NTF2-like"/>
    <property type="match status" value="1"/>
</dbReference>
<name>A0ABY5ESA4_9PSED</name>
<dbReference type="EMBL" id="CP101125">
    <property type="protein sequence ID" value="UTO17637.1"/>
    <property type="molecule type" value="Genomic_DNA"/>
</dbReference>
<dbReference type="InterPro" id="IPR009959">
    <property type="entry name" value="Cyclase_SnoaL-like"/>
</dbReference>
<proteinExistence type="predicted"/>
<reference evidence="1" key="1">
    <citation type="submission" date="2022-07" db="EMBL/GenBank/DDBJ databases">
        <title>Pseudomonas nunamit sp. nov. an antifungal species isolated from Greenland.</title>
        <authorList>
            <person name="Ntana F."/>
            <person name="Hennessy R.C."/>
            <person name="Zervas A."/>
            <person name="Stougaard P."/>
        </authorList>
    </citation>
    <scope>NUCLEOTIDE SEQUENCE</scope>
    <source>
        <strain evidence="1">In5</strain>
    </source>
</reference>
<gene>
    <name evidence="1" type="ORF">NK667_15185</name>
</gene>
<dbReference type="InterPro" id="IPR032710">
    <property type="entry name" value="NTF2-like_dom_sf"/>
</dbReference>
<evidence type="ECO:0000313" key="1">
    <source>
        <dbReference type="EMBL" id="UTO17637.1"/>
    </source>
</evidence>
<organism evidence="1 2">
    <name type="scientific">Pseudomonas nunensis</name>
    <dbReference type="NCBI Taxonomy" id="2961896"/>
    <lineage>
        <taxon>Bacteria</taxon>
        <taxon>Pseudomonadati</taxon>
        <taxon>Pseudomonadota</taxon>
        <taxon>Gammaproteobacteria</taxon>
        <taxon>Pseudomonadales</taxon>
        <taxon>Pseudomonadaceae</taxon>
        <taxon>Pseudomonas</taxon>
    </lineage>
</organism>
<keyword evidence="2" id="KW-1185">Reference proteome</keyword>
<dbReference type="Gene3D" id="3.10.450.50">
    <property type="match status" value="1"/>
</dbReference>
<dbReference type="RefSeq" id="WP_236708599.1">
    <property type="nucleotide sequence ID" value="NZ_CP101125.1"/>
</dbReference>
<dbReference type="Pfam" id="PF07366">
    <property type="entry name" value="SnoaL"/>
    <property type="match status" value="1"/>
</dbReference>
<sequence length="175" mass="18546">MMFNNKQIVTELYAAGEGSGKDIAKFVSFFSKEGYMRDIPTGMTLRGQAIGDAIDAFASAFPDVHRELFNIYVAENVVVVELAIRGTHKGELTLPSGPVAPTGKVIDVPCCDVFHLEGGKVISFNCYNAASVMQQQLGLVGGGWVMLGGASSFASMGGRALSNMRPGVPSVESSY</sequence>
<dbReference type="PANTHER" id="PTHR38436:SF1">
    <property type="entry name" value="ESTER CYCLASE"/>
    <property type="match status" value="1"/>
</dbReference>
<dbReference type="PANTHER" id="PTHR38436">
    <property type="entry name" value="POLYKETIDE CYCLASE SNOAL-LIKE DOMAIN"/>
    <property type="match status" value="1"/>
</dbReference>